<dbReference type="Pfam" id="PF07677">
    <property type="entry name" value="A2M_recep"/>
    <property type="match status" value="1"/>
</dbReference>
<dbReference type="Pfam" id="PF01835">
    <property type="entry name" value="MG2"/>
    <property type="match status" value="1"/>
</dbReference>
<dbReference type="InterPro" id="IPR013783">
    <property type="entry name" value="Ig-like_fold"/>
</dbReference>
<feature type="domain" description="Alpha-2-macroglobulin" evidence="10">
    <location>
        <begin position="706"/>
        <end position="798"/>
    </location>
</feature>
<evidence type="ECO:0000259" key="9">
    <source>
        <dbReference type="SMART" id="SM01359"/>
    </source>
</evidence>
<dbReference type="Pfam" id="PF07678">
    <property type="entry name" value="TED_complement"/>
    <property type="match status" value="1"/>
</dbReference>
<dbReference type="Gene3D" id="2.60.40.10">
    <property type="entry name" value="Immunoglobulins"/>
    <property type="match status" value="1"/>
</dbReference>
<dbReference type="InterPro" id="IPR047565">
    <property type="entry name" value="Alpha-macroglob_thiol-ester_cl"/>
</dbReference>
<accession>A0A1I8PJN2</accession>
<dbReference type="Gene3D" id="1.50.10.20">
    <property type="match status" value="1"/>
</dbReference>
<comment type="subunit">
    <text evidence="7">Heterodimer of a TEP1-N chain and an TEP1-C chain non-covalently linked. Forms a complex composed of TEP1-N and TEP1-C heterodimer, LRIM1 and APL1C; the interaction stabilizes TEP1-N and TEP1-C heterodimer, prevents its binding to tissues while circulating in the hemolymph and protects the thioester bond from hydrolysis. Mature TEP1 and to a lesser extent full-length TEP1 interact with SPCLIP1; the interaction is induced by microbial infection.</text>
</comment>
<keyword evidence="5" id="KW-0325">Glycoprotein</keyword>
<comment type="function">
    <text evidence="6">Binds covalently through a thioester bond to the pathogen surface resulting in pathogen clearance.</text>
</comment>
<dbReference type="GO" id="GO:0004866">
    <property type="term" value="F:endopeptidase inhibitor activity"/>
    <property type="evidence" value="ECO:0007669"/>
    <property type="project" value="InterPro"/>
</dbReference>
<organism evidence="12 13">
    <name type="scientific">Stomoxys calcitrans</name>
    <name type="common">Stable fly</name>
    <name type="synonym">Conops calcitrans</name>
    <dbReference type="NCBI Taxonomy" id="35570"/>
    <lineage>
        <taxon>Eukaryota</taxon>
        <taxon>Metazoa</taxon>
        <taxon>Ecdysozoa</taxon>
        <taxon>Arthropoda</taxon>
        <taxon>Hexapoda</taxon>
        <taxon>Insecta</taxon>
        <taxon>Pterygota</taxon>
        <taxon>Neoptera</taxon>
        <taxon>Endopterygota</taxon>
        <taxon>Diptera</taxon>
        <taxon>Brachycera</taxon>
        <taxon>Muscomorpha</taxon>
        <taxon>Muscoidea</taxon>
        <taxon>Muscidae</taxon>
        <taxon>Stomoxys</taxon>
    </lineage>
</organism>
<proteinExistence type="predicted"/>
<dbReference type="FunFam" id="2.60.40.1930:FF:000001">
    <property type="entry name" value="CD109 isoform 3"/>
    <property type="match status" value="1"/>
</dbReference>
<dbReference type="Pfam" id="PF00207">
    <property type="entry name" value="A2M"/>
    <property type="match status" value="1"/>
</dbReference>
<dbReference type="OrthoDB" id="9998011at2759"/>
<dbReference type="FunFam" id="2.60.40.10:FF:000155">
    <property type="entry name" value="complement C3 isoform X1"/>
    <property type="match status" value="1"/>
</dbReference>
<dbReference type="SMART" id="SM01419">
    <property type="entry name" value="Thiol-ester_cl"/>
    <property type="match status" value="1"/>
</dbReference>
<dbReference type="Gene3D" id="2.60.40.1930">
    <property type="match status" value="2"/>
</dbReference>
<evidence type="ECO:0000256" key="2">
    <source>
        <dbReference type="ARBA" id="ARBA00022859"/>
    </source>
</evidence>
<evidence type="ECO:0000313" key="12">
    <source>
        <dbReference type="EnsemblMetazoa" id="SCAU008735-PB"/>
    </source>
</evidence>
<dbReference type="SMART" id="SM01360">
    <property type="entry name" value="A2M"/>
    <property type="match status" value="1"/>
</dbReference>
<dbReference type="Gene3D" id="2.60.40.1940">
    <property type="match status" value="1"/>
</dbReference>
<dbReference type="InterPro" id="IPR008930">
    <property type="entry name" value="Terpenoid_cyclase/PrenylTrfase"/>
</dbReference>
<evidence type="ECO:0000256" key="6">
    <source>
        <dbReference type="ARBA" id="ARBA00057615"/>
    </source>
</evidence>
<keyword evidence="4" id="KW-1015">Disulfide bond</keyword>
<dbReference type="PROSITE" id="PS00477">
    <property type="entry name" value="ALPHA_2_MACROGLOBULIN"/>
    <property type="match status" value="1"/>
</dbReference>
<dbReference type="InterPro" id="IPR041813">
    <property type="entry name" value="A2M_TED"/>
</dbReference>
<evidence type="ECO:0000256" key="8">
    <source>
        <dbReference type="ARBA" id="ARBA00078071"/>
    </source>
</evidence>
<evidence type="ECO:0000256" key="5">
    <source>
        <dbReference type="ARBA" id="ARBA00023180"/>
    </source>
</evidence>
<evidence type="ECO:0000256" key="1">
    <source>
        <dbReference type="ARBA" id="ARBA00022729"/>
    </source>
</evidence>
<keyword evidence="1" id="KW-0732">Signal</keyword>
<feature type="domain" description="Alpha-2-macroglobulin bait region" evidence="9">
    <location>
        <begin position="454"/>
        <end position="588"/>
    </location>
</feature>
<dbReference type="Proteomes" id="UP000095300">
    <property type="component" value="Unassembled WGS sequence"/>
</dbReference>
<evidence type="ECO:0000259" key="11">
    <source>
        <dbReference type="SMART" id="SM01361"/>
    </source>
</evidence>
<dbReference type="KEGG" id="scac:106084941"/>
<dbReference type="VEuPathDB" id="VectorBase:SCAU008735"/>
<evidence type="ECO:0000256" key="4">
    <source>
        <dbReference type="ARBA" id="ARBA00023157"/>
    </source>
</evidence>
<evidence type="ECO:0000259" key="10">
    <source>
        <dbReference type="SMART" id="SM01360"/>
    </source>
</evidence>
<feature type="domain" description="Alpha-macroglobulin receptor-binding" evidence="11">
    <location>
        <begin position="1312"/>
        <end position="1402"/>
    </location>
</feature>
<dbReference type="SMART" id="SM01361">
    <property type="entry name" value="A2M_recep"/>
    <property type="match status" value="1"/>
</dbReference>
<dbReference type="SMART" id="SM01359">
    <property type="entry name" value="A2M_N_2"/>
    <property type="match status" value="1"/>
</dbReference>
<name>A0A1I8PJN2_STOCA</name>
<evidence type="ECO:0000256" key="3">
    <source>
        <dbReference type="ARBA" id="ARBA00022966"/>
    </source>
</evidence>
<dbReference type="GO" id="GO:0002376">
    <property type="term" value="P:immune system process"/>
    <property type="evidence" value="ECO:0007669"/>
    <property type="project" value="UniProtKB-KW"/>
</dbReference>
<dbReference type="EnsemblMetazoa" id="SCAU008735-RB">
    <property type="protein sequence ID" value="SCAU008735-PB"/>
    <property type="gene ID" value="SCAU008735"/>
</dbReference>
<dbReference type="InterPro" id="IPR019742">
    <property type="entry name" value="MacrogloblnA2_CS"/>
</dbReference>
<dbReference type="PANTHER" id="PTHR11412:SF136">
    <property type="entry name" value="CD109 ANTIGEN"/>
    <property type="match status" value="1"/>
</dbReference>
<dbReference type="Gene3D" id="2.60.40.690">
    <property type="entry name" value="Alpha-macroglobulin, receptor-binding domain"/>
    <property type="match status" value="1"/>
</dbReference>
<dbReference type="Gene3D" id="6.20.50.160">
    <property type="match status" value="1"/>
</dbReference>
<dbReference type="PANTHER" id="PTHR11412">
    <property type="entry name" value="MACROGLOBULIN / COMPLEMENT"/>
    <property type="match status" value="1"/>
</dbReference>
<dbReference type="InterPro" id="IPR011626">
    <property type="entry name" value="Alpha-macroglobulin_TED"/>
</dbReference>
<dbReference type="InterPro" id="IPR001599">
    <property type="entry name" value="Macroglobln_a2"/>
</dbReference>
<dbReference type="STRING" id="35570.A0A1I8PJN2"/>
<evidence type="ECO:0000313" key="13">
    <source>
        <dbReference type="Proteomes" id="UP000095300"/>
    </source>
</evidence>
<dbReference type="InterPro" id="IPR041555">
    <property type="entry name" value="MG3"/>
</dbReference>
<keyword evidence="3" id="KW-0882">Thioester bond</keyword>
<dbReference type="Pfam" id="PF07703">
    <property type="entry name" value="A2M_BRD"/>
    <property type="match status" value="1"/>
</dbReference>
<evidence type="ECO:0000256" key="7">
    <source>
        <dbReference type="ARBA" id="ARBA00063781"/>
    </source>
</evidence>
<dbReference type="SUPFAM" id="SSF48239">
    <property type="entry name" value="Terpenoid cyclases/Protein prenyltransferases"/>
    <property type="match status" value="1"/>
</dbReference>
<gene>
    <name evidence="12" type="primary">106084941</name>
</gene>
<dbReference type="InterPro" id="IPR009048">
    <property type="entry name" value="A-macroglobulin_rcpt-bd"/>
</dbReference>
<dbReference type="SUPFAM" id="SSF49410">
    <property type="entry name" value="Alpha-macroglobulin receptor domain"/>
    <property type="match status" value="1"/>
</dbReference>
<keyword evidence="2" id="KW-0391">Immunity</keyword>
<dbReference type="Gene3D" id="2.60.120.1540">
    <property type="match status" value="1"/>
</dbReference>
<dbReference type="InterPro" id="IPR036595">
    <property type="entry name" value="A-macroglobulin_rcpt-bd_sf"/>
</dbReference>
<keyword evidence="13" id="KW-1185">Reference proteome</keyword>
<dbReference type="InterPro" id="IPR050473">
    <property type="entry name" value="A2M/Complement_sys"/>
</dbReference>
<sequence length="1406" mass="157125">MSENIVKEDKKGYYTIVAPGTIQADFDYVVTVTVLDISEPATINVSISGPSYNESKTIEVAPFASQMVLFCLPAILQEGDYELKTEGTSGIIFKESSKLHHKCVKPKVYIQTDKAMYKPGDLVQYRVIALDEDTKPAKLKEPLNLGIRDGAQNHIKQIKDIQFNKGVHAGKFQLSEEPVLGNWIIDITAGEENKEKTEKGFEVAKYVLPKFSVELEGDKQVAVLDKKFKITVRSKYTYGKPVKGKAAITAKFKSFEGNTPAAEKVLDIDGKGEVEFDLMEDLKMEHQLDSYMPQIDVVAVMTEAFTGLEQTTTTTIDVRRSRFTITLPNVCNEYEVNKPIEIKAIIKRLNGKPVTNARSTAKLMVGTYGQFRGGFRCGIPSGANDLMFESDVDQNGIALFNFKLSKAGDYSSIKVMYEEEMHQAQGFKVKSGKEEEAKPADNLFGAPMEVVGPINIFPNSREPEIGEEFTVDIKSCKNLTYFIYTIMARGKIIKHEYVKVEPESKCHTLKLRATFEMAPTANIIAYFVEDGELRSDETTIKIPNKFENQLEITAPEEAKASDDVTLSIKTEPDSYVGLLGVDQSVLLLQSGNDLDKETIYSDLHSYSSDTFLGGRIHYSSPGVSSGFVTQTNAKVPQPRLRRKKTTKSAPMMCYRSMAMKASAPMAMAAFGGAPAPENMVAYCDTDFLADSTPLIKPKIRKDFAETWIFEDIESTDEQGLTTFSKKIPDTITSWVITGFSLNDTKGFGMTQDATKIRVFQPFFLSTNLPYSIKRGEVIKIPIVVFNYMEMDLDAQITMENDEGEYDFVDSDGGETDDKEMTKKLSIPSNTGETVSFTIKPKIVGEIMLKIKAITPLAGDAMHQKLKVEPEGVTQYENEAFFITIPDGEPINHTLKAQIPDDVVLDSEYLEFTAVGDLLGPTIKNIDKLVRMPFGCGEQNMINFVPNIMVLQYLEAIKMDMPSTVQKAKNYMETGYQRELTYKHSDGSYSAFGDGHSDSNSWLTAYVARSFMQARKYITIDEKIISDALEYLIKTQKENGQFPQTGKLFHSSNQNELGVSAFILMTLLEDKEYASKYGSQIEKSLQYLSDNVDSEDNLYSLALILAVFQKAKHPLAEKILERVQLKSKYENNLKWWSNSLKYCNNDIEVTAYIFQSLVETEEAGKLLPIIKWLVGQRNSLGGFDSTQDTVVGLKALIAFAEKYAASGDGKMTIQFEAQTEEGTETTTGEFSVDKENALLLQSHVLPKATRQITLKAEGEGSSLIQLSYRYNVASQKAPPSFTVQHTPKDSYPGQLFMNICAEYSPESDEVKESNMAVMEINLPSGYTIDNDSLKPIREAKRVQRVETKNDDTVVVVYFDSLVAGEPTSFDVSADKSHEVDELKPAAITIYDYYNTEQRATIYYEVSQ</sequence>
<dbReference type="InterPro" id="IPR002890">
    <property type="entry name" value="MG2"/>
</dbReference>
<reference evidence="12" key="1">
    <citation type="submission" date="2020-05" db="UniProtKB">
        <authorList>
            <consortium name="EnsemblMetazoa"/>
        </authorList>
    </citation>
    <scope>IDENTIFICATION</scope>
    <source>
        <strain evidence="12">USDA</strain>
    </source>
</reference>
<protein>
    <recommendedName>
        <fullName evidence="8">TEP1-F</fullName>
    </recommendedName>
</protein>
<dbReference type="Gene3D" id="2.20.130.20">
    <property type="match status" value="1"/>
</dbReference>
<dbReference type="Pfam" id="PF17791">
    <property type="entry name" value="MG3"/>
    <property type="match status" value="1"/>
</dbReference>
<dbReference type="InterPro" id="IPR011625">
    <property type="entry name" value="A2M_N_BRD"/>
</dbReference>
<dbReference type="Gene3D" id="2.60.40.2950">
    <property type="match status" value="1"/>
</dbReference>
<dbReference type="GO" id="GO:0005615">
    <property type="term" value="C:extracellular space"/>
    <property type="evidence" value="ECO:0007669"/>
    <property type="project" value="InterPro"/>
</dbReference>
<dbReference type="CDD" id="cd02897">
    <property type="entry name" value="A2M_2"/>
    <property type="match status" value="1"/>
</dbReference>